<protein>
    <submittedName>
        <fullName evidence="1">Uncharacterized protein</fullName>
    </submittedName>
</protein>
<organism evidence="1 2">
    <name type="scientific">Rubinisphaera brasiliensis (strain ATCC 49424 / DSM 5305 / JCM 21570 / IAM 15109 / NBRC 103401 / IFAM 1448)</name>
    <name type="common">Planctomyces brasiliensis</name>
    <dbReference type="NCBI Taxonomy" id="756272"/>
    <lineage>
        <taxon>Bacteria</taxon>
        <taxon>Pseudomonadati</taxon>
        <taxon>Planctomycetota</taxon>
        <taxon>Planctomycetia</taxon>
        <taxon>Planctomycetales</taxon>
        <taxon>Planctomycetaceae</taxon>
        <taxon>Rubinisphaera</taxon>
    </lineage>
</organism>
<dbReference type="AlphaFoldDB" id="F0SGT4"/>
<evidence type="ECO:0000313" key="1">
    <source>
        <dbReference type="EMBL" id="ADY58369.1"/>
    </source>
</evidence>
<dbReference type="Proteomes" id="UP000006860">
    <property type="component" value="Chromosome"/>
</dbReference>
<dbReference type="HOGENOM" id="CLU_2156478_0_0_0"/>
<accession>F0SGT4</accession>
<dbReference type="EMBL" id="CP002546">
    <property type="protein sequence ID" value="ADY58369.1"/>
    <property type="molecule type" value="Genomic_DNA"/>
</dbReference>
<proteinExistence type="predicted"/>
<gene>
    <name evidence="1" type="ordered locus">Plabr_0743</name>
</gene>
<dbReference type="KEGG" id="pbs:Plabr_0743"/>
<name>F0SGT4_RUBBR</name>
<keyword evidence="2" id="KW-1185">Reference proteome</keyword>
<reference evidence="2" key="1">
    <citation type="submission" date="2011-02" db="EMBL/GenBank/DDBJ databases">
        <title>The complete genome of Planctomyces brasiliensis DSM 5305.</title>
        <authorList>
            <person name="Lucas S."/>
            <person name="Copeland A."/>
            <person name="Lapidus A."/>
            <person name="Bruce D."/>
            <person name="Goodwin L."/>
            <person name="Pitluck S."/>
            <person name="Kyrpides N."/>
            <person name="Mavromatis K."/>
            <person name="Pagani I."/>
            <person name="Ivanova N."/>
            <person name="Ovchinnikova G."/>
            <person name="Lu M."/>
            <person name="Detter J.C."/>
            <person name="Han C."/>
            <person name="Land M."/>
            <person name="Hauser L."/>
            <person name="Markowitz V."/>
            <person name="Cheng J.-F."/>
            <person name="Hugenholtz P."/>
            <person name="Woyke T."/>
            <person name="Wu D."/>
            <person name="Tindall B."/>
            <person name="Pomrenke H.G."/>
            <person name="Brambilla E."/>
            <person name="Klenk H.-P."/>
            <person name="Eisen J.A."/>
        </authorList>
    </citation>
    <scope>NUCLEOTIDE SEQUENCE [LARGE SCALE GENOMIC DNA]</scope>
    <source>
        <strain evidence="2">ATCC 49424 / DSM 5305 / JCM 21570 / NBRC 103401 / IFAM 1448</strain>
    </source>
</reference>
<evidence type="ECO:0000313" key="2">
    <source>
        <dbReference type="Proteomes" id="UP000006860"/>
    </source>
</evidence>
<sequence length="111" mass="12804">MTVVVCQFQIDRLSSMSEEEITDICVKLKGSWPESISYETGDDDGRYVNLFLTTTDRTKTWSRIRLQLIESKLPGSELQNAMIVTMTGQDGWNDYLLLHHFDRTEPLDSLE</sequence>